<accession>A0A7R9IP53</accession>
<dbReference type="InterPro" id="IPR006941">
    <property type="entry name" value="RNase_CAF1"/>
</dbReference>
<dbReference type="InterPro" id="IPR051181">
    <property type="entry name" value="CAF1_poly(A)_ribonucleases"/>
</dbReference>
<dbReference type="GO" id="GO:1990432">
    <property type="term" value="P:siRNA 3'-end processing"/>
    <property type="evidence" value="ECO:0007669"/>
    <property type="project" value="TreeGrafter"/>
</dbReference>
<evidence type="ECO:0000256" key="1">
    <source>
        <dbReference type="ARBA" id="ARBA00008372"/>
    </source>
</evidence>
<evidence type="ECO:0000313" key="3">
    <source>
        <dbReference type="EMBL" id="CAD7461935.1"/>
    </source>
</evidence>
<sequence>MCEVLLSNFEEIFPKIEEDFRNATFIALDAEFSGGINPSQEINKPSLFDNGRERYQKLRQCLGGYIVLQIGLTSFRFCRQGNAYVSTTYNFHVFPRSFFSLDNSFSCQASSLEFLSRHNFDFNKFVYEGLPYLSQSQESHLRQELCEGHLFQDLERTVTLDDERVLQEECSRVCEWVASAVLGDSLLLGRENLQRRGKSLVYMLHKELRKRFLSVWTFPEKGLVLVKKVSADERSDLVDLERKSSSLEHDVIKSMLGFSRVFKLLTELGKPLVGHNLLLDLALMYAQFHEPLPCIILNCEMQILKEHFMKQVGTLTVLSTAFTSVVVHFVLDVIVLSFPWQYRMSASAGIPLYHLTKEGPSRHLLWTLVAKQRKPSTCLDGPDPKSTRPRLLHIRAKGSKVIDLSEVTELFAQFGAVDAKLYNKQRALVAVGNYRIAREALHMFKDHKDLEVKLYSTLHHSPLARTLLWGGLTLSAVSCVTALVMFLRRISSH</sequence>
<dbReference type="GO" id="GO:0003723">
    <property type="term" value="F:RNA binding"/>
    <property type="evidence" value="ECO:0007669"/>
    <property type="project" value="TreeGrafter"/>
</dbReference>
<evidence type="ECO:0000256" key="2">
    <source>
        <dbReference type="SAM" id="Phobius"/>
    </source>
</evidence>
<feature type="transmembrane region" description="Helical" evidence="2">
    <location>
        <begin position="467"/>
        <end position="487"/>
    </location>
</feature>
<dbReference type="GO" id="GO:0000289">
    <property type="term" value="P:nuclear-transcribed mRNA poly(A) tail shortening"/>
    <property type="evidence" value="ECO:0007669"/>
    <property type="project" value="TreeGrafter"/>
</dbReference>
<protein>
    <submittedName>
        <fullName evidence="3">Uncharacterized protein</fullName>
    </submittedName>
</protein>
<dbReference type="GO" id="GO:0005634">
    <property type="term" value="C:nucleus"/>
    <property type="evidence" value="ECO:0007669"/>
    <property type="project" value="TreeGrafter"/>
</dbReference>
<dbReference type="InterPro" id="IPR036397">
    <property type="entry name" value="RNaseH_sf"/>
</dbReference>
<keyword evidence="2" id="KW-0812">Transmembrane</keyword>
<dbReference type="InterPro" id="IPR012337">
    <property type="entry name" value="RNaseH-like_sf"/>
</dbReference>
<dbReference type="AlphaFoldDB" id="A0A7R9IP53"/>
<name>A0A7R9IP53_9NEOP</name>
<dbReference type="GO" id="GO:1990431">
    <property type="term" value="P:priRNA 3'-end processing"/>
    <property type="evidence" value="ECO:0007669"/>
    <property type="project" value="TreeGrafter"/>
</dbReference>
<dbReference type="SUPFAM" id="SSF53098">
    <property type="entry name" value="Ribonuclease H-like"/>
    <property type="match status" value="1"/>
</dbReference>
<dbReference type="GO" id="GO:0000175">
    <property type="term" value="F:3'-5'-RNA exonuclease activity"/>
    <property type="evidence" value="ECO:0007669"/>
    <property type="project" value="TreeGrafter"/>
</dbReference>
<comment type="similarity">
    <text evidence="1">Belongs to the CAF1 family.</text>
</comment>
<organism evidence="3">
    <name type="scientific">Timema tahoe</name>
    <dbReference type="NCBI Taxonomy" id="61484"/>
    <lineage>
        <taxon>Eukaryota</taxon>
        <taxon>Metazoa</taxon>
        <taxon>Ecdysozoa</taxon>
        <taxon>Arthropoda</taxon>
        <taxon>Hexapoda</taxon>
        <taxon>Insecta</taxon>
        <taxon>Pterygota</taxon>
        <taxon>Neoptera</taxon>
        <taxon>Polyneoptera</taxon>
        <taxon>Phasmatodea</taxon>
        <taxon>Timematodea</taxon>
        <taxon>Timematoidea</taxon>
        <taxon>Timematidae</taxon>
        <taxon>Timema</taxon>
    </lineage>
</organism>
<keyword evidence="2" id="KW-0472">Membrane</keyword>
<reference evidence="3" key="1">
    <citation type="submission" date="2020-11" db="EMBL/GenBank/DDBJ databases">
        <authorList>
            <person name="Tran Van P."/>
        </authorList>
    </citation>
    <scope>NUCLEOTIDE SEQUENCE</scope>
</reference>
<dbReference type="EMBL" id="OE005384">
    <property type="protein sequence ID" value="CAD7461935.1"/>
    <property type="molecule type" value="Genomic_DNA"/>
</dbReference>
<dbReference type="Pfam" id="PF04857">
    <property type="entry name" value="CAF1"/>
    <property type="match status" value="1"/>
</dbReference>
<dbReference type="InterPro" id="IPR012677">
    <property type="entry name" value="Nucleotide-bd_a/b_plait_sf"/>
</dbReference>
<dbReference type="Gene3D" id="3.30.420.10">
    <property type="entry name" value="Ribonuclease H-like superfamily/Ribonuclease H"/>
    <property type="match status" value="2"/>
</dbReference>
<dbReference type="PANTHER" id="PTHR15092">
    <property type="entry name" value="POLY A -SPECIFIC RIBONUCLEASE/TARGET OF EGR1, MEMBER 1"/>
    <property type="match status" value="1"/>
</dbReference>
<gene>
    <name evidence="3" type="ORF">TTEB3V08_LOCUS9838</name>
</gene>
<dbReference type="PANTHER" id="PTHR15092:SF22">
    <property type="entry name" value="POLY(A)-SPECIFIC RIBONUCLEASE PNLDC1"/>
    <property type="match status" value="1"/>
</dbReference>
<keyword evidence="2" id="KW-1133">Transmembrane helix</keyword>
<proteinExistence type="inferred from homology"/>
<dbReference type="Gene3D" id="3.30.70.330">
    <property type="match status" value="1"/>
</dbReference>